<comment type="caution">
    <text evidence="1">The sequence shown here is derived from an EMBL/GenBank/DDBJ whole genome shotgun (WGS) entry which is preliminary data.</text>
</comment>
<dbReference type="EMBL" id="AVOT02003044">
    <property type="protein sequence ID" value="MBW0472317.1"/>
    <property type="molecule type" value="Genomic_DNA"/>
</dbReference>
<dbReference type="OrthoDB" id="414945at2759"/>
<protein>
    <recommendedName>
        <fullName evidence="3">Reverse transcriptase Ty1/copia-type domain-containing protein</fullName>
    </recommendedName>
</protein>
<dbReference type="PANTHER" id="PTHR11439">
    <property type="entry name" value="GAG-POL-RELATED RETROTRANSPOSON"/>
    <property type="match status" value="1"/>
</dbReference>
<evidence type="ECO:0008006" key="3">
    <source>
        <dbReference type="Google" id="ProtNLM"/>
    </source>
</evidence>
<organism evidence="1 2">
    <name type="scientific">Austropuccinia psidii MF-1</name>
    <dbReference type="NCBI Taxonomy" id="1389203"/>
    <lineage>
        <taxon>Eukaryota</taxon>
        <taxon>Fungi</taxon>
        <taxon>Dikarya</taxon>
        <taxon>Basidiomycota</taxon>
        <taxon>Pucciniomycotina</taxon>
        <taxon>Pucciniomycetes</taxon>
        <taxon>Pucciniales</taxon>
        <taxon>Sphaerophragmiaceae</taxon>
        <taxon>Austropuccinia</taxon>
    </lineage>
</organism>
<dbReference type="Proteomes" id="UP000765509">
    <property type="component" value="Unassembled WGS sequence"/>
</dbReference>
<dbReference type="CDD" id="cd09272">
    <property type="entry name" value="RNase_HI_RT_Ty1"/>
    <property type="match status" value="1"/>
</dbReference>
<dbReference type="PANTHER" id="PTHR11439:SF467">
    <property type="entry name" value="INTEGRASE CATALYTIC DOMAIN-CONTAINING PROTEIN"/>
    <property type="match status" value="1"/>
</dbReference>
<evidence type="ECO:0000313" key="2">
    <source>
        <dbReference type="Proteomes" id="UP000765509"/>
    </source>
</evidence>
<accession>A0A9Q3GMM3</accession>
<proteinExistence type="predicted"/>
<dbReference type="AlphaFoldDB" id="A0A9Q3GMM3"/>
<reference evidence="1" key="1">
    <citation type="submission" date="2021-03" db="EMBL/GenBank/DDBJ databases">
        <title>Draft genome sequence of rust myrtle Austropuccinia psidii MF-1, a brazilian biotype.</title>
        <authorList>
            <person name="Quecine M.C."/>
            <person name="Pachon D.M.R."/>
            <person name="Bonatelli M.L."/>
            <person name="Correr F.H."/>
            <person name="Franceschini L.M."/>
            <person name="Leite T.F."/>
            <person name="Margarido G.R.A."/>
            <person name="Almeida C.A."/>
            <person name="Ferrarezi J.A."/>
            <person name="Labate C.A."/>
        </authorList>
    </citation>
    <scope>NUCLEOTIDE SEQUENCE</scope>
    <source>
        <strain evidence="1">MF-1</strain>
    </source>
</reference>
<name>A0A9Q3GMM3_9BASI</name>
<keyword evidence="2" id="KW-1185">Reference proteome</keyword>
<gene>
    <name evidence="1" type="ORF">O181_012032</name>
</gene>
<evidence type="ECO:0000313" key="1">
    <source>
        <dbReference type="EMBL" id="MBW0472317.1"/>
    </source>
</evidence>
<sequence>MLGVRIEHGNNTITLDQKPFTKSLLNQYGMTNCKPASTPLIPNDHISPATDKEKAKFEVLGYLSQYLENPGIRLWQAFQHVLRYLKGTQDVGITYHKGEKSGIVSWSDAAWGNCRATQQSVSGFLAMFHGCLILWKTRKQSSVSTSTAKAKYKALCYLTSELLWLKQWCVEAHLFACELPITVWDDNQSCINTGNGDCNFNNKQMKHVDIQLHFIKEVVKSSVISLRYTPSSEMMADFLTKLVTHVVLTRAL</sequence>